<keyword evidence="3" id="KW-1185">Reference proteome</keyword>
<protein>
    <recommendedName>
        <fullName evidence="4">Zinc finger CCCH domain-containing protein 14</fullName>
    </recommendedName>
</protein>
<evidence type="ECO:0000313" key="3">
    <source>
        <dbReference type="Proteomes" id="UP001328107"/>
    </source>
</evidence>
<comment type="caution">
    <text evidence="2">The sequence shown here is derived from an EMBL/GenBank/DDBJ whole genome shotgun (WGS) entry which is preliminary data.</text>
</comment>
<proteinExistence type="predicted"/>
<feature type="compositionally biased region" description="Basic and acidic residues" evidence="1">
    <location>
        <begin position="213"/>
        <end position="231"/>
    </location>
</feature>
<reference evidence="3" key="1">
    <citation type="submission" date="2022-10" db="EMBL/GenBank/DDBJ databases">
        <title>Genome assembly of Pristionchus species.</title>
        <authorList>
            <person name="Yoshida K."/>
            <person name="Sommer R.J."/>
        </authorList>
    </citation>
    <scope>NUCLEOTIDE SEQUENCE [LARGE SCALE GENOMIC DNA]</scope>
    <source>
        <strain evidence="3">RS5460</strain>
    </source>
</reference>
<feature type="non-terminal residue" evidence="2">
    <location>
        <position position="231"/>
    </location>
</feature>
<sequence>NRSMDGAKDKKEKLLLPAESLNRCPWFPACNKNDQYHLSTYHHPTEICPYFGTADCFGVYCFYTHPKCPQGKHCTGLLCTYEHSSCHPTLLRRLRASEGSEEEVVPHPVNELTASNPRDNIKTKRCIYFPKCRRSDEECDFIHPRLECKRFPSCPGVYCRLLHLVCPNDGNCPNIECAYEHKVTLPSLRRMHYAKMNGTSKSSQPVRQRSASRRPESSRGEQREAHRERGV</sequence>
<organism evidence="2 3">
    <name type="scientific">Pristionchus mayeri</name>
    <dbReference type="NCBI Taxonomy" id="1317129"/>
    <lineage>
        <taxon>Eukaryota</taxon>
        <taxon>Metazoa</taxon>
        <taxon>Ecdysozoa</taxon>
        <taxon>Nematoda</taxon>
        <taxon>Chromadorea</taxon>
        <taxon>Rhabditida</taxon>
        <taxon>Rhabditina</taxon>
        <taxon>Diplogasteromorpha</taxon>
        <taxon>Diplogasteroidea</taxon>
        <taxon>Neodiplogasteridae</taxon>
        <taxon>Pristionchus</taxon>
    </lineage>
</organism>
<gene>
    <name evidence="2" type="ORF">PMAYCL1PPCAC_21957</name>
</gene>
<evidence type="ECO:0000256" key="1">
    <source>
        <dbReference type="SAM" id="MobiDB-lite"/>
    </source>
</evidence>
<name>A0AAN5I4C1_9BILA</name>
<dbReference type="Gene3D" id="4.10.1000.40">
    <property type="match status" value="1"/>
</dbReference>
<accession>A0AAN5I4C1</accession>
<evidence type="ECO:0000313" key="2">
    <source>
        <dbReference type="EMBL" id="GMR51762.1"/>
    </source>
</evidence>
<dbReference type="EMBL" id="BTRK01000005">
    <property type="protein sequence ID" value="GMR51762.1"/>
    <property type="molecule type" value="Genomic_DNA"/>
</dbReference>
<dbReference type="Proteomes" id="UP001328107">
    <property type="component" value="Unassembled WGS sequence"/>
</dbReference>
<evidence type="ECO:0008006" key="4">
    <source>
        <dbReference type="Google" id="ProtNLM"/>
    </source>
</evidence>
<dbReference type="AlphaFoldDB" id="A0AAN5I4C1"/>
<feature type="compositionally biased region" description="Polar residues" evidence="1">
    <location>
        <begin position="197"/>
        <end position="209"/>
    </location>
</feature>
<feature type="region of interest" description="Disordered" evidence="1">
    <location>
        <begin position="197"/>
        <end position="231"/>
    </location>
</feature>
<feature type="non-terminal residue" evidence="2">
    <location>
        <position position="1"/>
    </location>
</feature>